<organism evidence="1 2">
    <name type="scientific">Bacillus stercoris</name>
    <dbReference type="NCBI Taxonomy" id="2054641"/>
    <lineage>
        <taxon>Bacteria</taxon>
        <taxon>Bacillati</taxon>
        <taxon>Bacillota</taxon>
        <taxon>Bacilli</taxon>
        <taxon>Bacillales</taxon>
        <taxon>Bacillaceae</taxon>
        <taxon>Bacillus</taxon>
    </lineage>
</organism>
<protein>
    <recommendedName>
        <fullName evidence="3">Fur-regulated basic protein FbpA</fullName>
    </recommendedName>
</protein>
<sequence length="70" mass="8696">MDENKIIRRKSKRIHRARELMFILKSDIETLKNIGREEREYLLKKVEQILPYLKNEDREENKYNYDNRNG</sequence>
<evidence type="ECO:0000313" key="1">
    <source>
        <dbReference type="EMBL" id="MDQ1850975.1"/>
    </source>
</evidence>
<keyword evidence="2" id="KW-1185">Reference proteome</keyword>
<evidence type="ECO:0000313" key="2">
    <source>
        <dbReference type="Proteomes" id="UP001177898"/>
    </source>
</evidence>
<reference evidence="1" key="1">
    <citation type="submission" date="2023-08" db="EMBL/GenBank/DDBJ databases">
        <title>Functional annotation and safety assessment of Bacillus stercoris.</title>
        <authorList>
            <person name="Pandit N.T."/>
            <person name="Ahir S.V."/>
            <person name="Chauhan D.A."/>
            <person name="Bose A."/>
            <person name="Dunlap C."/>
            <person name="Doshi J.A."/>
        </authorList>
    </citation>
    <scope>NUCLEOTIDE SEQUENCE</scope>
    <source>
        <strain evidence="1">ZBMF30</strain>
    </source>
</reference>
<dbReference type="EMBL" id="JAVCYS010000002">
    <property type="protein sequence ID" value="MDQ1850975.1"/>
    <property type="molecule type" value="Genomic_DNA"/>
</dbReference>
<evidence type="ECO:0008006" key="3">
    <source>
        <dbReference type="Google" id="ProtNLM"/>
    </source>
</evidence>
<accession>A0ABU0V224</accession>
<comment type="caution">
    <text evidence="1">The sequence shown here is derived from an EMBL/GenBank/DDBJ whole genome shotgun (WGS) entry which is preliminary data.</text>
</comment>
<gene>
    <name evidence="1" type="ORF">RAQ16_00960</name>
</gene>
<dbReference type="RefSeq" id="WP_144454029.1">
    <property type="nucleotide sequence ID" value="NZ_JAVCYS010000002.1"/>
</dbReference>
<proteinExistence type="predicted"/>
<name>A0ABU0V224_9BACI</name>
<dbReference type="Proteomes" id="UP001177898">
    <property type="component" value="Unassembled WGS sequence"/>
</dbReference>